<evidence type="ECO:0000313" key="1">
    <source>
        <dbReference type="EMBL" id="MBR8133416.1"/>
    </source>
</evidence>
<sequence length="165" mass="18511">MRTVMSVESPAFTMRRVVDMTLAIRVDWQGGVVHADRMRIEVDDDGRLSESVRRLCSPMQELENGAVRYRISQKIIFGGHAGECLIDMVEARLTSVMILFDTIRFLDASITESKIVRSIAKSSGLAVVSAHPTEARLESCSWGVAEFRYGPRQGDLSLEMRFRGD</sequence>
<evidence type="ECO:0000313" key="2">
    <source>
        <dbReference type="Proteomes" id="UP000682266"/>
    </source>
</evidence>
<gene>
    <name evidence="1" type="ORF">KDW93_31465</name>
</gene>
<reference evidence="1" key="1">
    <citation type="submission" date="2021-04" db="EMBL/GenBank/DDBJ databases">
        <title>A collection of bacterial strains from the Burkholderia cepacia Research Laboratory and Repository.</title>
        <authorList>
            <person name="Lipuma J."/>
            <person name="Spilker T."/>
        </authorList>
    </citation>
    <scope>NUCLEOTIDE SEQUENCE</scope>
    <source>
        <strain evidence="1">AU36012</strain>
    </source>
</reference>
<accession>A0AA41JMY4</accession>
<dbReference type="Proteomes" id="UP000682266">
    <property type="component" value="Unassembled WGS sequence"/>
</dbReference>
<dbReference type="AlphaFoldDB" id="A0AA41JMY4"/>
<protein>
    <submittedName>
        <fullName evidence="1">Uncharacterized protein</fullName>
    </submittedName>
</protein>
<dbReference type="EMBL" id="JAGSVG010000041">
    <property type="protein sequence ID" value="MBR8133416.1"/>
    <property type="molecule type" value="Genomic_DNA"/>
</dbReference>
<name>A0AA41JMY4_9BURK</name>
<proteinExistence type="predicted"/>
<comment type="caution">
    <text evidence="1">The sequence shown here is derived from an EMBL/GenBank/DDBJ whole genome shotgun (WGS) entry which is preliminary data.</text>
</comment>
<organism evidence="1 2">
    <name type="scientific">Burkholderia ambifaria</name>
    <dbReference type="NCBI Taxonomy" id="152480"/>
    <lineage>
        <taxon>Bacteria</taxon>
        <taxon>Pseudomonadati</taxon>
        <taxon>Pseudomonadota</taxon>
        <taxon>Betaproteobacteria</taxon>
        <taxon>Burkholderiales</taxon>
        <taxon>Burkholderiaceae</taxon>
        <taxon>Burkholderia</taxon>
        <taxon>Burkholderia cepacia complex</taxon>
    </lineage>
</organism>